<dbReference type="EMBL" id="ABXJ01000109">
    <property type="protein sequence ID" value="EEA89954.1"/>
    <property type="molecule type" value="Genomic_DNA"/>
</dbReference>
<dbReference type="AlphaFoldDB" id="B6GCQ1"/>
<gene>
    <name evidence="1" type="ORF">COLSTE_01875</name>
</gene>
<evidence type="ECO:0000313" key="1">
    <source>
        <dbReference type="EMBL" id="EEA89954.1"/>
    </source>
</evidence>
<comment type="caution">
    <text evidence="1">The sequence shown here is derived from an EMBL/GenBank/DDBJ whole genome shotgun (WGS) entry which is preliminary data.</text>
</comment>
<proteinExistence type="predicted"/>
<reference evidence="1 2" key="1">
    <citation type="submission" date="2008-10" db="EMBL/GenBank/DDBJ databases">
        <title>Draft genome sequence of Collinsella stercoris (DSM 13279).</title>
        <authorList>
            <person name="Sudarsanam P."/>
            <person name="Ley R."/>
            <person name="Guruge J."/>
            <person name="Turnbaugh P.J."/>
            <person name="Mahowald M."/>
            <person name="Liep D."/>
            <person name="Gordon J."/>
        </authorList>
    </citation>
    <scope>NUCLEOTIDE SEQUENCE [LARGE SCALE GENOMIC DNA]</scope>
    <source>
        <strain evidence="1 2">DSM 13279</strain>
    </source>
</reference>
<dbReference type="HOGENOM" id="CLU_2988862_0_0_11"/>
<name>B6GCQ1_9ACTN</name>
<sequence length="57" mass="6260">MRRLHAAAARGGCTQQHACAPQQPARRGDPVILPCGLAYPNSILIHVRAYAHVLLYR</sequence>
<protein>
    <submittedName>
        <fullName evidence="1">Uncharacterized protein</fullName>
    </submittedName>
</protein>
<accession>B6GCQ1</accession>
<organism evidence="1 2">
    <name type="scientific">Collinsella stercoris DSM 13279</name>
    <dbReference type="NCBI Taxonomy" id="445975"/>
    <lineage>
        <taxon>Bacteria</taxon>
        <taxon>Bacillati</taxon>
        <taxon>Actinomycetota</taxon>
        <taxon>Coriobacteriia</taxon>
        <taxon>Coriobacteriales</taxon>
        <taxon>Coriobacteriaceae</taxon>
        <taxon>Collinsella</taxon>
    </lineage>
</organism>
<reference evidence="1 2" key="2">
    <citation type="submission" date="2008-10" db="EMBL/GenBank/DDBJ databases">
        <authorList>
            <person name="Fulton L."/>
            <person name="Clifton S."/>
            <person name="Fulton B."/>
            <person name="Xu J."/>
            <person name="Minx P."/>
            <person name="Pepin K.H."/>
            <person name="Johnson M."/>
            <person name="Thiruvilangam P."/>
            <person name="Bhonagiri V."/>
            <person name="Nash W.E."/>
            <person name="Mardis E.R."/>
            <person name="Wilson R.K."/>
        </authorList>
    </citation>
    <scope>NUCLEOTIDE SEQUENCE [LARGE SCALE GENOMIC DNA]</scope>
    <source>
        <strain evidence="1 2">DSM 13279</strain>
    </source>
</reference>
<evidence type="ECO:0000313" key="2">
    <source>
        <dbReference type="Proteomes" id="UP000003560"/>
    </source>
</evidence>
<keyword evidence="2" id="KW-1185">Reference proteome</keyword>
<dbReference type="Proteomes" id="UP000003560">
    <property type="component" value="Unassembled WGS sequence"/>
</dbReference>